<keyword evidence="1" id="KW-0645">Protease</keyword>
<dbReference type="PRINTS" id="PR00998">
    <property type="entry name" value="CRBOXYPTASET"/>
</dbReference>
<keyword evidence="5" id="KW-1185">Reference proteome</keyword>
<keyword evidence="1" id="KW-0482">Metalloprotease</keyword>
<evidence type="ECO:0000313" key="4">
    <source>
        <dbReference type="EMBL" id="OJG19161.1"/>
    </source>
</evidence>
<reference evidence="4 5" key="1">
    <citation type="submission" date="2014-12" db="EMBL/GenBank/DDBJ databases">
        <title>Draft genome sequences of 29 type strains of Enterococci.</title>
        <authorList>
            <person name="Zhong Z."/>
            <person name="Sun Z."/>
            <person name="Liu W."/>
            <person name="Zhang W."/>
            <person name="Zhang H."/>
        </authorList>
    </citation>
    <scope>NUCLEOTIDE SEQUENCE [LARGE SCALE GENOMIC DNA]</scope>
    <source>
        <strain evidence="4 5">DSM 17029</strain>
    </source>
</reference>
<comment type="caution">
    <text evidence="4">The sequence shown here is derived from an EMBL/GenBank/DDBJ whole genome shotgun (WGS) entry which is preliminary data.</text>
</comment>
<evidence type="ECO:0000313" key="5">
    <source>
        <dbReference type="Proteomes" id="UP000181884"/>
    </source>
</evidence>
<dbReference type="InterPro" id="IPR001333">
    <property type="entry name" value="Peptidase_M32_Taq"/>
</dbReference>
<dbReference type="AlphaFoldDB" id="A0A1L8RH88"/>
<comment type="similarity">
    <text evidence="1">Belongs to the peptidase M32 family.</text>
</comment>
<dbReference type="STRING" id="214095.RU97_GL000732"/>
<keyword evidence="1 4" id="KW-0121">Carboxypeptidase</keyword>
<comment type="function">
    <text evidence="1">Broad specificity carboxypetidase that releases amino acids sequentially from the C-terminus, including neutral, aromatic, polar and basic residues.</text>
</comment>
<accession>A0A1L8RH88</accession>
<dbReference type="EMBL" id="JXKH01000002">
    <property type="protein sequence ID" value="OJG19161.1"/>
    <property type="molecule type" value="Genomic_DNA"/>
</dbReference>
<name>A0A1L8RH88_9ENTE</name>
<evidence type="ECO:0000256" key="2">
    <source>
        <dbReference type="PIRSR" id="PIRSR006615-1"/>
    </source>
</evidence>
<evidence type="ECO:0000256" key="1">
    <source>
        <dbReference type="PIRNR" id="PIRNR006615"/>
    </source>
</evidence>
<comment type="cofactor">
    <cofactor evidence="2">
        <name>Zn(2+)</name>
        <dbReference type="ChEBI" id="CHEBI:29105"/>
    </cofactor>
    <text evidence="2">Binds 1 zinc ion per subunit.</text>
</comment>
<proteinExistence type="inferred from homology"/>
<feature type="active site" description="Proton donor/acceptor" evidence="3">
    <location>
        <position position="288"/>
    </location>
</feature>
<dbReference type="SUPFAM" id="SSF55486">
    <property type="entry name" value="Metalloproteases ('zincins'), catalytic domain"/>
    <property type="match status" value="1"/>
</dbReference>
<feature type="binding site" evidence="2">
    <location>
        <position position="287"/>
    </location>
    <ligand>
        <name>Zn(2+)</name>
        <dbReference type="ChEBI" id="CHEBI:29105"/>
        <note>catalytic</note>
    </ligand>
</feature>
<keyword evidence="1 2" id="KW-0479">Metal-binding</keyword>
<dbReference type="Gene3D" id="1.10.1370.30">
    <property type="match status" value="1"/>
</dbReference>
<dbReference type="Pfam" id="PF02074">
    <property type="entry name" value="Peptidase_M32"/>
    <property type="match status" value="1"/>
</dbReference>
<feature type="binding site" evidence="2">
    <location>
        <position position="317"/>
    </location>
    <ligand>
        <name>Zn(2+)</name>
        <dbReference type="ChEBI" id="CHEBI:29105"/>
        <note>catalytic</note>
    </ligand>
</feature>
<comment type="catalytic activity">
    <reaction evidence="1">
        <text>Release of a C-terminal amino acid with broad specificity, except for -Pro.</text>
        <dbReference type="EC" id="3.4.17.19"/>
    </reaction>
</comment>
<dbReference type="EC" id="3.4.17.19" evidence="1"/>
<dbReference type="GO" id="GO:0006508">
    <property type="term" value="P:proteolysis"/>
    <property type="evidence" value="ECO:0007669"/>
    <property type="project" value="UniProtKB-UniRule"/>
</dbReference>
<keyword evidence="1" id="KW-0378">Hydrolase</keyword>
<protein>
    <recommendedName>
        <fullName evidence="1">Metal-dependent carboxypeptidase</fullName>
        <ecNumber evidence="1">3.4.17.19</ecNumber>
    </recommendedName>
</protein>
<organism evidence="4 5">
    <name type="scientific">Enterococcus canis</name>
    <dbReference type="NCBI Taxonomy" id="214095"/>
    <lineage>
        <taxon>Bacteria</taxon>
        <taxon>Bacillati</taxon>
        <taxon>Bacillota</taxon>
        <taxon>Bacilli</taxon>
        <taxon>Lactobacillales</taxon>
        <taxon>Enterococcaceae</taxon>
        <taxon>Enterococcus</taxon>
    </lineage>
</organism>
<evidence type="ECO:0000256" key="3">
    <source>
        <dbReference type="PIRSR" id="PIRSR006615-2"/>
    </source>
</evidence>
<dbReference type="PIRSF" id="PIRSF006615">
    <property type="entry name" value="Zn_crbxpep_Taq"/>
    <property type="match status" value="1"/>
</dbReference>
<gene>
    <name evidence="4" type="ORF">RU97_GL000732</name>
</gene>
<dbReference type="PANTHER" id="PTHR34217:SF1">
    <property type="entry name" value="CARBOXYPEPTIDASE 1"/>
    <property type="match status" value="1"/>
</dbReference>
<dbReference type="GO" id="GO:0046872">
    <property type="term" value="F:metal ion binding"/>
    <property type="evidence" value="ECO:0007669"/>
    <property type="project" value="UniProtKB-KW"/>
</dbReference>
<keyword evidence="2" id="KW-0862">Zinc</keyword>
<sequence length="524" mass="60175">MGLFLLNLPLQKSAKVRYTERVAKGGIWMEEKDFLQEIKEIEMIKEALGLLEWDAQTGMPEAASDFRGEVSGYLAGQAFSRSIGPKIKEAITTLKPENLSEVGQEVLTFVKEEYDLNKAIPADRYEAFMKETSKAHTAWAKARASQNFDDFKGSLSAIISYLKEFIPLWQKDEATAYDVLLNQYEPGMTVEKLDAIFGEVKDGIMALRARLAEGTAPQTDFLSRKVTKAQQKRFAETVVKELGYDFERGRLDDTIHPFMLDLNRNDARITTRWNEHDFSMAIFGIMHEAGHGMYEQNIDPKYDHTPLSTGTSMGIHESQSLFNEIIIGSNQAFWRKQYPFFQECTEGTFDDIDFDTFYRGLKQTRASLIRIEADSLTYPLHIIIRYELEKEIFNGDVTVEELPTRWNDKYEEYLGIRPENDLEGILQDVHWSGGSFGYFPSYALGYMYAAQLLHAMEETVDVDAVLASQDYSPIKNWLTEHIHRYGASKKPNWLIQEATGEALNPQYLLDYLKKVYYTAYQIND</sequence>
<dbReference type="Proteomes" id="UP000181884">
    <property type="component" value="Unassembled WGS sequence"/>
</dbReference>
<dbReference type="GO" id="GO:0004181">
    <property type="term" value="F:metallocarboxypeptidase activity"/>
    <property type="evidence" value="ECO:0007669"/>
    <property type="project" value="UniProtKB-UniRule"/>
</dbReference>
<dbReference type="PROSITE" id="PS52034">
    <property type="entry name" value="PEPTIDASE_M32"/>
    <property type="match status" value="1"/>
</dbReference>
<feature type="binding site" evidence="2">
    <location>
        <position position="291"/>
    </location>
    <ligand>
        <name>Zn(2+)</name>
        <dbReference type="ChEBI" id="CHEBI:29105"/>
        <note>catalytic</note>
    </ligand>
</feature>
<dbReference type="PANTHER" id="PTHR34217">
    <property type="entry name" value="METAL-DEPENDENT CARBOXYPEPTIDASE"/>
    <property type="match status" value="1"/>
</dbReference>
<dbReference type="CDD" id="cd06460">
    <property type="entry name" value="M32_Taq"/>
    <property type="match status" value="1"/>
</dbReference>